<comment type="catalytic activity">
    <reaction evidence="5 6">
        <text>queuosine 5'-phosphate + H2O = queuine + D-ribose 5-phosphate</text>
        <dbReference type="Rhea" id="RHEA:75387"/>
        <dbReference type="ChEBI" id="CHEBI:15377"/>
        <dbReference type="ChEBI" id="CHEBI:17433"/>
        <dbReference type="ChEBI" id="CHEBI:78346"/>
        <dbReference type="ChEBI" id="CHEBI:194371"/>
    </reaction>
    <physiologicalReaction direction="left-to-right" evidence="5 6">
        <dbReference type="Rhea" id="RHEA:75388"/>
    </physiologicalReaction>
</comment>
<dbReference type="GO" id="GO:0016787">
    <property type="term" value="F:hydrolase activity"/>
    <property type="evidence" value="ECO:0007669"/>
    <property type="project" value="UniProtKB-KW"/>
</dbReference>
<keyword evidence="8" id="KW-1185">Reference proteome</keyword>
<dbReference type="AlphaFoldDB" id="E1ZJ32"/>
<dbReference type="Pfam" id="PF10343">
    <property type="entry name" value="Q_salvage"/>
    <property type="match status" value="1"/>
</dbReference>
<dbReference type="PANTHER" id="PTHR21314">
    <property type="entry name" value="QUEUOSINE 5'-PHOSPHATE N-GLYCOSYLASE_HYDROLASE-RELATED"/>
    <property type="match status" value="1"/>
</dbReference>
<evidence type="ECO:0000256" key="3">
    <source>
        <dbReference type="ARBA" id="ARBA00035306"/>
    </source>
</evidence>
<dbReference type="InParanoid" id="E1ZJ32"/>
<evidence type="ECO:0000256" key="6">
    <source>
        <dbReference type="RuleBase" id="RU365002"/>
    </source>
</evidence>
<protein>
    <recommendedName>
        <fullName evidence="3 6">Queuosine 5'-phosphate N-glycosylase/hydrolase</fullName>
        <ecNumber evidence="6">3.2.2.-</ecNumber>
    </recommendedName>
    <alternativeName>
        <fullName evidence="4 6">Queuosine-nucleotide N-glycosylase/hydrolase</fullName>
    </alternativeName>
</protein>
<evidence type="ECO:0000313" key="8">
    <source>
        <dbReference type="Proteomes" id="UP000008141"/>
    </source>
</evidence>
<proteinExistence type="inferred from homology"/>
<name>E1ZJ32_CHLVA</name>
<dbReference type="OMA" id="FSFWSEE"/>
<dbReference type="PANTHER" id="PTHR21314:SF0">
    <property type="entry name" value="QUEUOSINE 5'-PHOSPHATE N-GLYCOSYLASE_HYDROLASE"/>
    <property type="match status" value="1"/>
</dbReference>
<dbReference type="RefSeq" id="XP_005846536.1">
    <property type="nucleotide sequence ID" value="XM_005846474.1"/>
</dbReference>
<evidence type="ECO:0000256" key="2">
    <source>
        <dbReference type="ARBA" id="ARBA00035119"/>
    </source>
</evidence>
<reference evidence="7 8" key="1">
    <citation type="journal article" date="2010" name="Plant Cell">
        <title>The Chlorella variabilis NC64A genome reveals adaptation to photosymbiosis, coevolution with viruses, and cryptic sex.</title>
        <authorList>
            <person name="Blanc G."/>
            <person name="Duncan G."/>
            <person name="Agarkova I."/>
            <person name="Borodovsky M."/>
            <person name="Gurnon J."/>
            <person name="Kuo A."/>
            <person name="Lindquist E."/>
            <person name="Lucas S."/>
            <person name="Pangilinan J."/>
            <person name="Polle J."/>
            <person name="Salamov A."/>
            <person name="Terry A."/>
            <person name="Yamada T."/>
            <person name="Dunigan D.D."/>
            <person name="Grigoriev I.V."/>
            <person name="Claverie J.M."/>
            <person name="Van Etten J.L."/>
        </authorList>
    </citation>
    <scope>NUCLEOTIDE SEQUENCE [LARGE SCALE GENOMIC DNA]</scope>
    <source>
        <strain evidence="7 8">NC64A</strain>
    </source>
</reference>
<dbReference type="GeneID" id="17353787"/>
<evidence type="ECO:0000256" key="4">
    <source>
        <dbReference type="ARBA" id="ARBA00035393"/>
    </source>
</evidence>
<dbReference type="Proteomes" id="UP000008141">
    <property type="component" value="Unassembled WGS sequence"/>
</dbReference>
<dbReference type="KEGG" id="cvr:CHLNCDRAFT_135827"/>
<dbReference type="InterPro" id="IPR019438">
    <property type="entry name" value="Q_salvage"/>
</dbReference>
<evidence type="ECO:0000256" key="1">
    <source>
        <dbReference type="ARBA" id="ARBA00022801"/>
    </source>
</evidence>
<gene>
    <name evidence="7" type="ORF">CHLNCDRAFT_135827</name>
</gene>
<accession>E1ZJ32</accession>
<evidence type="ECO:0000313" key="7">
    <source>
        <dbReference type="EMBL" id="EFN54434.1"/>
    </source>
</evidence>
<dbReference type="eggNOG" id="KOG2524">
    <property type="taxonomic scope" value="Eukaryota"/>
</dbReference>
<evidence type="ECO:0000256" key="5">
    <source>
        <dbReference type="ARBA" id="ARBA00048204"/>
    </source>
</evidence>
<organism evidence="8">
    <name type="scientific">Chlorella variabilis</name>
    <name type="common">Green alga</name>
    <dbReference type="NCBI Taxonomy" id="554065"/>
    <lineage>
        <taxon>Eukaryota</taxon>
        <taxon>Viridiplantae</taxon>
        <taxon>Chlorophyta</taxon>
        <taxon>core chlorophytes</taxon>
        <taxon>Trebouxiophyceae</taxon>
        <taxon>Chlorellales</taxon>
        <taxon>Chlorellaceae</taxon>
        <taxon>Chlorella clade</taxon>
        <taxon>Chlorella</taxon>
    </lineage>
</organism>
<dbReference type="EC" id="3.2.2.-" evidence="6"/>
<dbReference type="OrthoDB" id="416777at2759"/>
<comment type="function">
    <text evidence="6">Catalyzes the hydrolysis of queuosine 5'-phosphate, releasing the nucleobase queuine (q). Is required for salvage of queuine from exogenous queuosine (Q) that is imported and then converted to queuosine 5'-phosphate intracellularly.</text>
</comment>
<keyword evidence="1 6" id="KW-0378">Hydrolase</keyword>
<dbReference type="EMBL" id="GL433848">
    <property type="protein sequence ID" value="EFN54434.1"/>
    <property type="molecule type" value="Genomic_DNA"/>
</dbReference>
<dbReference type="GO" id="GO:0006400">
    <property type="term" value="P:tRNA modification"/>
    <property type="evidence" value="ECO:0007669"/>
    <property type="project" value="TreeGrafter"/>
</dbReference>
<sequence length="329" mass="36119">MDPCLSVRQTAAHVASTASLVTIDDAAIQRLAASLDDVASIAAGGFDHQLHYWDAEQPDAVAQYLLVVDALNFCFWPDAELEYEQLAGGLRRALLADPRALDAGRLAVLDGADVRRLLQWPRPLPLEEERARLLREVGAALLDLYGGLAANLVRAAGGSAVRLVRLTTAAFPGFRDHCVYGGRQLFFYKRAQIWAGDLYGCFRGQGLGAFADIGQLTMFAGERHARSYYRVPVVLRERGILLYAAPLAAAVDGGRELAAGGCEEVEIRGCTIAAVERLRDALAARLEGEGRGAEAAQLCSVKLDWWLWEEGERDLHRHRPHHRTLTVYY</sequence>
<comment type="similarity">
    <text evidence="2 6">Belongs to the QNG1 protein family.</text>
</comment>